<dbReference type="InterPro" id="IPR028359">
    <property type="entry name" value="UDP_ManNAc/GlcNAc_DH"/>
</dbReference>
<protein>
    <submittedName>
        <fullName evidence="3">Capsular polysaccharide synthesis enzyme</fullName>
        <ecNumber evidence="3">1.1.1.22</ecNumber>
    </submittedName>
</protein>
<dbReference type="InterPro" id="IPR017476">
    <property type="entry name" value="UDP-Glc/GDP-Man"/>
</dbReference>
<dbReference type="GO" id="GO:0003979">
    <property type="term" value="F:UDP-glucose 6-dehydrogenase activity"/>
    <property type="evidence" value="ECO:0007669"/>
    <property type="project" value="UniProtKB-EC"/>
</dbReference>
<dbReference type="InterPro" id="IPR001732">
    <property type="entry name" value="UDP-Glc/GDP-Man_DH_N"/>
</dbReference>
<dbReference type="Pfam" id="PF03721">
    <property type="entry name" value="UDPG_MGDP_dh_N"/>
    <property type="match status" value="1"/>
</dbReference>
<gene>
    <name evidence="3" type="primary">ywqF</name>
    <name evidence="3" type="ORF">NCTC10702_00330</name>
</gene>
<dbReference type="GO" id="GO:0051287">
    <property type="term" value="F:NAD binding"/>
    <property type="evidence" value="ECO:0007669"/>
    <property type="project" value="InterPro"/>
</dbReference>
<dbReference type="AlphaFoldDB" id="A0A380EDG4"/>
<dbReference type="EMBL" id="UHBY01000003">
    <property type="protein sequence ID" value="SUL30666.1"/>
    <property type="molecule type" value="Genomic_DNA"/>
</dbReference>
<evidence type="ECO:0000313" key="3">
    <source>
        <dbReference type="EMBL" id="SUL30666.1"/>
    </source>
</evidence>
<comment type="similarity">
    <text evidence="1">Belongs to the UDP-glucose/GDP-mannose dehydrogenase family.</text>
</comment>
<evidence type="ECO:0000256" key="1">
    <source>
        <dbReference type="ARBA" id="ARBA00006601"/>
    </source>
</evidence>
<sequence>MLGVDINQQTIDKLQSGQISIEEPGLQEVYEEVLSSGKLKVSTTPDASDVFIIAVPTPNNDDQYRSCDISLVMRALDSILSFLEKGNTIIVESTIAPKTMDDFVKPVIENLGFTIGEDIYLVHCPERVLPGKILEELVHNNRIIGGVTEACIEAGKRVYRTFVQEK</sequence>
<dbReference type="PANTHER" id="PTHR43491:SF2">
    <property type="entry name" value="UDP-N-ACETYL-D-MANNOSAMINE DEHYDROGENASE"/>
    <property type="match status" value="1"/>
</dbReference>
<dbReference type="Proteomes" id="UP000254116">
    <property type="component" value="Unassembled WGS sequence"/>
</dbReference>
<dbReference type="Gene3D" id="3.40.50.720">
    <property type="entry name" value="NAD(P)-binding Rossmann-like Domain"/>
    <property type="match status" value="1"/>
</dbReference>
<evidence type="ECO:0000313" key="4">
    <source>
        <dbReference type="Proteomes" id="UP000254116"/>
    </source>
</evidence>
<dbReference type="EC" id="1.1.1.22" evidence="3"/>
<evidence type="ECO:0000259" key="2">
    <source>
        <dbReference type="Pfam" id="PF03721"/>
    </source>
</evidence>
<proteinExistence type="inferred from homology"/>
<accession>A0A380EDG4</accession>
<dbReference type="PIRSF" id="PIRSF000124">
    <property type="entry name" value="UDPglc_GDPman_dh"/>
    <property type="match status" value="1"/>
</dbReference>
<name>A0A380EDG4_STAAU</name>
<reference evidence="3 4" key="1">
    <citation type="submission" date="2018-06" db="EMBL/GenBank/DDBJ databases">
        <authorList>
            <consortium name="Pathogen Informatics"/>
            <person name="Doyle S."/>
        </authorList>
    </citation>
    <scope>NUCLEOTIDE SEQUENCE [LARGE SCALE GENOMIC DNA]</scope>
    <source>
        <strain evidence="3 4">NCTC10702</strain>
    </source>
</reference>
<dbReference type="PANTHER" id="PTHR43491">
    <property type="entry name" value="UDP-N-ACETYL-D-MANNOSAMINE DEHYDROGENASE"/>
    <property type="match status" value="1"/>
</dbReference>
<dbReference type="SUPFAM" id="SSF51735">
    <property type="entry name" value="NAD(P)-binding Rossmann-fold domains"/>
    <property type="match status" value="1"/>
</dbReference>
<dbReference type="PIRSF" id="PIRSF500136">
    <property type="entry name" value="UDP_ManNAc_DH"/>
    <property type="match status" value="1"/>
</dbReference>
<keyword evidence="3" id="KW-0560">Oxidoreductase</keyword>
<organism evidence="3 4">
    <name type="scientific">Staphylococcus aureus</name>
    <dbReference type="NCBI Taxonomy" id="1280"/>
    <lineage>
        <taxon>Bacteria</taxon>
        <taxon>Bacillati</taxon>
        <taxon>Bacillota</taxon>
        <taxon>Bacilli</taxon>
        <taxon>Bacillales</taxon>
        <taxon>Staphylococcaceae</taxon>
        <taxon>Staphylococcus</taxon>
    </lineage>
</organism>
<dbReference type="GO" id="GO:0000271">
    <property type="term" value="P:polysaccharide biosynthetic process"/>
    <property type="evidence" value="ECO:0007669"/>
    <property type="project" value="InterPro"/>
</dbReference>
<dbReference type="InterPro" id="IPR036291">
    <property type="entry name" value="NAD(P)-bd_dom_sf"/>
</dbReference>
<feature type="domain" description="UDP-glucose/GDP-mannose dehydrogenase N-terminal" evidence="2">
    <location>
        <begin position="2"/>
        <end position="153"/>
    </location>
</feature>
<dbReference type="GO" id="GO:0016628">
    <property type="term" value="F:oxidoreductase activity, acting on the CH-CH group of donors, NAD or NADP as acceptor"/>
    <property type="evidence" value="ECO:0007669"/>
    <property type="project" value="InterPro"/>
</dbReference>